<evidence type="ECO:0000313" key="1">
    <source>
        <dbReference type="EMBL" id="KPJ05487.1"/>
    </source>
</evidence>
<gene>
    <name evidence="1" type="ORF">RR46_00175</name>
</gene>
<evidence type="ECO:0000313" key="2">
    <source>
        <dbReference type="Proteomes" id="UP000053268"/>
    </source>
</evidence>
<dbReference type="EMBL" id="KQ458698">
    <property type="protein sequence ID" value="KPJ05487.1"/>
    <property type="molecule type" value="Genomic_DNA"/>
</dbReference>
<organism evidence="1 2">
    <name type="scientific">Papilio xuthus</name>
    <name type="common">Asian swallowtail butterfly</name>
    <dbReference type="NCBI Taxonomy" id="66420"/>
    <lineage>
        <taxon>Eukaryota</taxon>
        <taxon>Metazoa</taxon>
        <taxon>Ecdysozoa</taxon>
        <taxon>Arthropoda</taxon>
        <taxon>Hexapoda</taxon>
        <taxon>Insecta</taxon>
        <taxon>Pterygota</taxon>
        <taxon>Neoptera</taxon>
        <taxon>Endopterygota</taxon>
        <taxon>Lepidoptera</taxon>
        <taxon>Glossata</taxon>
        <taxon>Ditrysia</taxon>
        <taxon>Papilionoidea</taxon>
        <taxon>Papilionidae</taxon>
        <taxon>Papilioninae</taxon>
        <taxon>Papilio</taxon>
    </lineage>
</organism>
<name>A0A0N1PF77_PAPXU</name>
<dbReference type="Proteomes" id="UP000053268">
    <property type="component" value="Unassembled WGS sequence"/>
</dbReference>
<dbReference type="AlphaFoldDB" id="A0A0N1PF77"/>
<sequence>MEKQCSNTQAWRCTKGGRCKARFTLSNDRLVFVKGFLNHQHKCQKYIVEDGIYIKQNKTRKNHQEIYAASI</sequence>
<dbReference type="Gene3D" id="2.20.25.240">
    <property type="match status" value="1"/>
</dbReference>
<protein>
    <submittedName>
        <fullName evidence="1">Uncharacterized protein</fullName>
    </submittedName>
</protein>
<keyword evidence="2" id="KW-1185">Reference proteome</keyword>
<accession>A0A0N1PF77</accession>
<reference evidence="1 2" key="1">
    <citation type="journal article" date="2015" name="Nat. Commun.">
        <title>Outbred genome sequencing and CRISPR/Cas9 gene editing in butterflies.</title>
        <authorList>
            <person name="Li X."/>
            <person name="Fan D."/>
            <person name="Zhang W."/>
            <person name="Liu G."/>
            <person name="Zhang L."/>
            <person name="Zhao L."/>
            <person name="Fang X."/>
            <person name="Chen L."/>
            <person name="Dong Y."/>
            <person name="Chen Y."/>
            <person name="Ding Y."/>
            <person name="Zhao R."/>
            <person name="Feng M."/>
            <person name="Zhu Y."/>
            <person name="Feng Y."/>
            <person name="Jiang X."/>
            <person name="Zhu D."/>
            <person name="Xiang H."/>
            <person name="Feng X."/>
            <person name="Li S."/>
            <person name="Wang J."/>
            <person name="Zhang G."/>
            <person name="Kronforst M.R."/>
            <person name="Wang W."/>
        </authorList>
    </citation>
    <scope>NUCLEOTIDE SEQUENCE [LARGE SCALE GENOMIC DNA]</scope>
    <source>
        <strain evidence="1">Ya'a_city_454_Px</strain>
        <tissue evidence="1">Whole body</tissue>
    </source>
</reference>
<proteinExistence type="predicted"/>